<dbReference type="Pfam" id="PF01412">
    <property type="entry name" value="ArfGap"/>
    <property type="match status" value="1"/>
</dbReference>
<dbReference type="GO" id="GO:0006891">
    <property type="term" value="P:intra-Golgi vesicle-mediated transport"/>
    <property type="evidence" value="ECO:0007669"/>
    <property type="project" value="TreeGrafter"/>
</dbReference>
<dbReference type="GO" id="GO:0005096">
    <property type="term" value="F:GTPase activator activity"/>
    <property type="evidence" value="ECO:0007669"/>
    <property type="project" value="UniProtKB-KW"/>
</dbReference>
<keyword evidence="10" id="KW-1185">Reference proteome</keyword>
<feature type="compositionally biased region" description="Low complexity" evidence="6">
    <location>
        <begin position="809"/>
        <end position="840"/>
    </location>
</feature>
<comment type="subcellular location">
    <subcellularLocation>
        <location evidence="5">Cytoplasm</location>
    </subcellularLocation>
</comment>
<proteinExistence type="predicted"/>
<name>A0A1G4JVS6_9SACH</name>
<dbReference type="InterPro" id="IPR038508">
    <property type="entry name" value="ArfGAP_dom_sf"/>
</dbReference>
<evidence type="ECO:0000256" key="3">
    <source>
        <dbReference type="ARBA" id="ARBA00022833"/>
    </source>
</evidence>
<dbReference type="SUPFAM" id="SSF50729">
    <property type="entry name" value="PH domain-like"/>
    <property type="match status" value="1"/>
</dbReference>
<dbReference type="SUPFAM" id="SSF57863">
    <property type="entry name" value="ArfGap/RecO-like zinc finger"/>
    <property type="match status" value="1"/>
</dbReference>
<feature type="domain" description="PH" evidence="7">
    <location>
        <begin position="418"/>
        <end position="516"/>
    </location>
</feature>
<dbReference type="SMART" id="SM00233">
    <property type="entry name" value="PH"/>
    <property type="match status" value="1"/>
</dbReference>
<dbReference type="GO" id="GO:0005802">
    <property type="term" value="C:trans-Golgi network"/>
    <property type="evidence" value="ECO:0007669"/>
    <property type="project" value="TreeGrafter"/>
</dbReference>
<dbReference type="SUPFAM" id="SSF103657">
    <property type="entry name" value="BAR/IMD domain-like"/>
    <property type="match status" value="1"/>
</dbReference>
<reference evidence="10" key="1">
    <citation type="submission" date="2016-03" db="EMBL/GenBank/DDBJ databases">
        <authorList>
            <person name="Devillers H."/>
        </authorList>
    </citation>
    <scope>NUCLEOTIDE SEQUENCE [LARGE SCALE GENOMIC DNA]</scope>
</reference>
<dbReference type="CDD" id="cd08204">
    <property type="entry name" value="ArfGap"/>
    <property type="match status" value="1"/>
</dbReference>
<evidence type="ECO:0000256" key="5">
    <source>
        <dbReference type="RuleBase" id="RU369028"/>
    </source>
</evidence>
<comment type="function">
    <text evidence="5">GTPase-activating protein for the ADP ribosylation factor family.</text>
</comment>
<dbReference type="OrthoDB" id="10266696at2759"/>
<dbReference type="PROSITE" id="PS50115">
    <property type="entry name" value="ARFGAP"/>
    <property type="match status" value="1"/>
</dbReference>
<dbReference type="Gene3D" id="1.10.220.150">
    <property type="entry name" value="Arf GTPase activating protein"/>
    <property type="match status" value="1"/>
</dbReference>
<dbReference type="Pfam" id="PF00169">
    <property type="entry name" value="PH"/>
    <property type="match status" value="1"/>
</dbReference>
<keyword evidence="5" id="KW-0963">Cytoplasm</keyword>
<dbReference type="InterPro" id="IPR001849">
    <property type="entry name" value="PH_domain"/>
</dbReference>
<dbReference type="CDD" id="cd00821">
    <property type="entry name" value="PH"/>
    <property type="match status" value="1"/>
</dbReference>
<dbReference type="STRING" id="1230905.A0A1G4JVS6"/>
<dbReference type="InterPro" id="IPR037278">
    <property type="entry name" value="ARFGAP/RecO"/>
</dbReference>
<dbReference type="PROSITE" id="PS50003">
    <property type="entry name" value="PH_DOMAIN"/>
    <property type="match status" value="1"/>
</dbReference>
<dbReference type="InterPro" id="IPR045258">
    <property type="entry name" value="ACAP1/2/3-like"/>
</dbReference>
<feature type="region of interest" description="Disordered" evidence="6">
    <location>
        <begin position="784"/>
        <end position="840"/>
    </location>
</feature>
<gene>
    <name evidence="9" type="ORF">LAMI_0F00782G</name>
</gene>
<keyword evidence="5" id="KW-0677">Repeat</keyword>
<accession>A0A1G4JVS6</accession>
<dbReference type="Proteomes" id="UP000191024">
    <property type="component" value="Chromosome F"/>
</dbReference>
<dbReference type="Gene3D" id="1.20.1270.60">
    <property type="entry name" value="Arfaptin homology (AH) domain/BAR domain"/>
    <property type="match status" value="1"/>
</dbReference>
<sequence length="840" mass="92646">MGANTSVLSACGETTRHVQSINFAGRSRSGQRREDHVERFELVDGQLAAVVAPPATYEILVKCSLDKLSALRCTATCVSSPSAVADIIPVSPSPARHSNNNSDTPDLEEPLLAVHVTIPELPGGRLYVLSLYLGSQRIVSARVLLADVVTRERESSFETPTSTISDAVTDTELDFPADGPHFRTQIARWDAAVPQLRATVKTVGEKASKLAGSLAASYRDAEGLAAALHDLQSLGSAVPYMHEPISTLIKLLTKLGKFQNSVSSAVSGSLQQSSASCLTALDLRMTSTRKKQYQDKTKEFYTYVGKNFSSSDAANFARKKQFELGRFDYFTYFVELLNGSSLRQLNVELCRFADLLAGRVDPSSSLTTAHLLREASRVRDDYGNYKKTIVAKRTNILRAKNYNDLSKEMAMSSNSDYRVYREGILWTQKGHGKSSSWHKQWVVLRDSQLAEYSDWKSDGKKLARPILNLTFSCIKGSHDKNNGFEIVTVDGSSRAFRAESDNEAESWIRDLLISIGIDPQNSSKTRTTSSSLLDAVRSLDDSNKICCDCGSEVQVDWISINLLCVVCINCSAVHRSLGTHVSKIRSLKLDFFDSKEMSELLKRVSNKNVNQIYEAELAAKPINSSATIEERTPFILNKYAKRAFVLQLQEPDKRSLQKRLYHDLIKSIHLNSIYSLQQCIAQGVDFEEINQQHGDSIFPYSLKHFQGTRDKPVFFITEFLLLNGLMVGKIPGDKSGLSQPELAYWKGKAETNSVHPLKSVSGSVSMANRKLPSIAKLNTSLVDTGPLREPPATSSAAIHGSKRWSINTSMPTSPPSAVSSSSSFFPKNLKFPKLPAGKSL</sequence>
<dbReference type="SMART" id="SM00105">
    <property type="entry name" value="ArfGap"/>
    <property type="match status" value="1"/>
</dbReference>
<dbReference type="InterPro" id="IPR001164">
    <property type="entry name" value="ArfGAP_dom"/>
</dbReference>
<dbReference type="GO" id="GO:0005768">
    <property type="term" value="C:endosome"/>
    <property type="evidence" value="ECO:0007669"/>
    <property type="project" value="TreeGrafter"/>
</dbReference>
<dbReference type="PANTHER" id="PTHR23180:SF160">
    <property type="entry name" value="ADP-RIBOSYLATION FACTOR GTPASE-ACTIVATING PROTEIN EFFECTOR PROTEIN 1"/>
    <property type="match status" value="1"/>
</dbReference>
<dbReference type="Gene3D" id="2.30.29.30">
    <property type="entry name" value="Pleckstrin-homology domain (PH domain)/Phosphotyrosine-binding domain (PTB)"/>
    <property type="match status" value="1"/>
</dbReference>
<keyword evidence="5" id="KW-0040">ANK repeat</keyword>
<evidence type="ECO:0000259" key="7">
    <source>
        <dbReference type="PROSITE" id="PS50003"/>
    </source>
</evidence>
<evidence type="ECO:0000313" key="9">
    <source>
        <dbReference type="EMBL" id="SCU95059.1"/>
    </source>
</evidence>
<keyword evidence="3 5" id="KW-0862">Zinc</keyword>
<evidence type="ECO:0000256" key="2">
    <source>
        <dbReference type="ARBA" id="ARBA00022771"/>
    </source>
</evidence>
<dbReference type="AlphaFoldDB" id="A0A1G4JVS6"/>
<keyword evidence="1 5" id="KW-0479">Metal-binding</keyword>
<dbReference type="InterPro" id="IPR011993">
    <property type="entry name" value="PH-like_dom_sf"/>
</dbReference>
<dbReference type="PANTHER" id="PTHR23180">
    <property type="entry name" value="CENTAURIN/ARF"/>
    <property type="match status" value="1"/>
</dbReference>
<evidence type="ECO:0000256" key="6">
    <source>
        <dbReference type="SAM" id="MobiDB-lite"/>
    </source>
</evidence>
<evidence type="ECO:0000256" key="4">
    <source>
        <dbReference type="PROSITE-ProRule" id="PRU00288"/>
    </source>
</evidence>
<dbReference type="InterPro" id="IPR027267">
    <property type="entry name" value="AH/BAR_dom_sf"/>
</dbReference>
<dbReference type="EMBL" id="LT598467">
    <property type="protein sequence ID" value="SCU95059.1"/>
    <property type="molecule type" value="Genomic_DNA"/>
</dbReference>
<evidence type="ECO:0000256" key="1">
    <source>
        <dbReference type="ARBA" id="ARBA00022723"/>
    </source>
</evidence>
<evidence type="ECO:0000259" key="8">
    <source>
        <dbReference type="PROSITE" id="PS50115"/>
    </source>
</evidence>
<feature type="domain" description="Arf-GAP" evidence="8">
    <location>
        <begin position="530"/>
        <end position="653"/>
    </location>
</feature>
<keyword evidence="2 4" id="KW-0863">Zinc-finger</keyword>
<protein>
    <recommendedName>
        <fullName evidence="5">ADP-ribosylation factor GTPase-activating protein</fullName>
    </recommendedName>
</protein>
<evidence type="ECO:0000313" key="10">
    <source>
        <dbReference type="Proteomes" id="UP000191024"/>
    </source>
</evidence>
<dbReference type="GO" id="GO:0008270">
    <property type="term" value="F:zinc ion binding"/>
    <property type="evidence" value="ECO:0007669"/>
    <property type="project" value="UniProtKB-KW"/>
</dbReference>
<keyword evidence="5" id="KW-0343">GTPase activation</keyword>
<organism evidence="9 10">
    <name type="scientific">Lachancea mirantina</name>
    <dbReference type="NCBI Taxonomy" id="1230905"/>
    <lineage>
        <taxon>Eukaryota</taxon>
        <taxon>Fungi</taxon>
        <taxon>Dikarya</taxon>
        <taxon>Ascomycota</taxon>
        <taxon>Saccharomycotina</taxon>
        <taxon>Saccharomycetes</taxon>
        <taxon>Saccharomycetales</taxon>
        <taxon>Saccharomycetaceae</taxon>
        <taxon>Lachancea</taxon>
    </lineage>
</organism>